<feature type="region of interest" description="Disordered" evidence="1">
    <location>
        <begin position="1"/>
        <end position="81"/>
    </location>
</feature>
<dbReference type="Proteomes" id="UP001341281">
    <property type="component" value="Chromosome 01"/>
</dbReference>
<sequence>ATQRPIHREIPCNFPDVSTWARAPRRRPGGGRAPPRRAAARQPRARRRARGGRRRPQDRERAARRARCHRAPPHRRRAQRSLLDELSYLDIHDKIKDKEHNSSSPSSSKVVFFSDLRMVMPIRRVNTYRLR</sequence>
<dbReference type="AlphaFoldDB" id="A0AAQ3PVH2"/>
<dbReference type="EMBL" id="CP144745">
    <property type="protein sequence ID" value="WVZ53931.1"/>
    <property type="molecule type" value="Genomic_DNA"/>
</dbReference>
<reference evidence="2 3" key="1">
    <citation type="submission" date="2024-02" db="EMBL/GenBank/DDBJ databases">
        <title>High-quality chromosome-scale genome assembly of Pensacola bahiagrass (Paspalum notatum Flugge var. saurae).</title>
        <authorList>
            <person name="Vega J.M."/>
            <person name="Podio M."/>
            <person name="Orjuela J."/>
            <person name="Siena L.A."/>
            <person name="Pessino S.C."/>
            <person name="Combes M.C."/>
            <person name="Mariac C."/>
            <person name="Albertini E."/>
            <person name="Pupilli F."/>
            <person name="Ortiz J.P.A."/>
            <person name="Leblanc O."/>
        </authorList>
    </citation>
    <scope>NUCLEOTIDE SEQUENCE [LARGE SCALE GENOMIC DNA]</scope>
    <source>
        <strain evidence="2">R1</strain>
        <tissue evidence="2">Leaf</tissue>
    </source>
</reference>
<proteinExistence type="predicted"/>
<keyword evidence="3" id="KW-1185">Reference proteome</keyword>
<organism evidence="2 3">
    <name type="scientific">Paspalum notatum var. saurae</name>
    <dbReference type="NCBI Taxonomy" id="547442"/>
    <lineage>
        <taxon>Eukaryota</taxon>
        <taxon>Viridiplantae</taxon>
        <taxon>Streptophyta</taxon>
        <taxon>Embryophyta</taxon>
        <taxon>Tracheophyta</taxon>
        <taxon>Spermatophyta</taxon>
        <taxon>Magnoliopsida</taxon>
        <taxon>Liliopsida</taxon>
        <taxon>Poales</taxon>
        <taxon>Poaceae</taxon>
        <taxon>PACMAD clade</taxon>
        <taxon>Panicoideae</taxon>
        <taxon>Andropogonodae</taxon>
        <taxon>Paspaleae</taxon>
        <taxon>Paspalinae</taxon>
        <taxon>Paspalum</taxon>
    </lineage>
</organism>
<feature type="non-terminal residue" evidence="2">
    <location>
        <position position="1"/>
    </location>
</feature>
<name>A0AAQ3PVH2_PASNO</name>
<protein>
    <submittedName>
        <fullName evidence="2">Uncharacterized protein</fullName>
    </submittedName>
</protein>
<feature type="compositionally biased region" description="Basic and acidic residues" evidence="1">
    <location>
        <begin position="1"/>
        <end position="10"/>
    </location>
</feature>
<gene>
    <name evidence="2" type="ORF">U9M48_004816</name>
</gene>
<feature type="compositionally biased region" description="Basic residues" evidence="1">
    <location>
        <begin position="64"/>
        <end position="79"/>
    </location>
</feature>
<feature type="compositionally biased region" description="Basic residues" evidence="1">
    <location>
        <begin position="23"/>
        <end position="54"/>
    </location>
</feature>
<evidence type="ECO:0000313" key="2">
    <source>
        <dbReference type="EMBL" id="WVZ53931.1"/>
    </source>
</evidence>
<evidence type="ECO:0000256" key="1">
    <source>
        <dbReference type="SAM" id="MobiDB-lite"/>
    </source>
</evidence>
<accession>A0AAQ3PVH2</accession>
<evidence type="ECO:0000313" key="3">
    <source>
        <dbReference type="Proteomes" id="UP001341281"/>
    </source>
</evidence>